<comment type="caution">
    <text evidence="2">The sequence shown here is derived from an EMBL/GenBank/DDBJ whole genome shotgun (WGS) entry which is preliminary data.</text>
</comment>
<keyword evidence="1" id="KW-0472">Membrane</keyword>
<protein>
    <recommendedName>
        <fullName evidence="4">Membrane protein YczE</fullName>
    </recommendedName>
</protein>
<dbReference type="Proteomes" id="UP001185792">
    <property type="component" value="Unassembled WGS sequence"/>
</dbReference>
<evidence type="ECO:0000313" key="3">
    <source>
        <dbReference type="Proteomes" id="UP001185792"/>
    </source>
</evidence>
<reference evidence="2 3" key="1">
    <citation type="submission" date="2023-10" db="EMBL/GenBank/DDBJ databases">
        <title>Development of a sustainable strategy for remediation of hydrocarbon-contaminated territories based on the waste exchange concept.</title>
        <authorList>
            <person name="Krivoruchko A."/>
        </authorList>
    </citation>
    <scope>NUCLEOTIDE SEQUENCE [LARGE SCALE GENOMIC DNA]</scope>
    <source>
        <strain evidence="2 3">IEGM 1236</strain>
    </source>
</reference>
<proteinExistence type="predicted"/>
<dbReference type="Pfam" id="PF19700">
    <property type="entry name" value="DUF6198"/>
    <property type="match status" value="1"/>
</dbReference>
<name>A0ABU4EVI9_WILMA</name>
<keyword evidence="1" id="KW-1133">Transmembrane helix</keyword>
<dbReference type="PANTHER" id="PTHR40078">
    <property type="entry name" value="INTEGRAL MEMBRANE PROTEIN-RELATED"/>
    <property type="match status" value="1"/>
</dbReference>
<evidence type="ECO:0000256" key="1">
    <source>
        <dbReference type="SAM" id="Phobius"/>
    </source>
</evidence>
<dbReference type="EMBL" id="JAWLUM010000002">
    <property type="protein sequence ID" value="MDV7135262.1"/>
    <property type="molecule type" value="Genomic_DNA"/>
</dbReference>
<sequence>MTQRPSTRSLRDEASLSAPVLPRLNAVEQLRAGRKARRIPQLLVGLAGYGVAVMMLVQSGLGAASWNVLSEGVSQVLGISFGSATNLIALSVMVFWLPMRELPGLGTLLNVVVVGAAADLTAVALPTPQHLAAQMVMLCFGLVLLAFCDALYLGAQFGAGPRDGLMTGLVRLTGRLIWLVRTAIEVVVATAGWLMGGTLGLGTVLVALSMGPLVGLLLPPLSVDIRQAARCARDQTQ</sequence>
<feature type="transmembrane region" description="Helical" evidence="1">
    <location>
        <begin position="176"/>
        <end position="195"/>
    </location>
</feature>
<evidence type="ECO:0000313" key="2">
    <source>
        <dbReference type="EMBL" id="MDV7135262.1"/>
    </source>
</evidence>
<feature type="transmembrane region" description="Helical" evidence="1">
    <location>
        <begin position="104"/>
        <end position="125"/>
    </location>
</feature>
<dbReference type="RefSeq" id="WP_317713697.1">
    <property type="nucleotide sequence ID" value="NZ_JAWLUM010000002.1"/>
</dbReference>
<feature type="transmembrane region" description="Helical" evidence="1">
    <location>
        <begin position="131"/>
        <end position="155"/>
    </location>
</feature>
<accession>A0ABU4EVI9</accession>
<feature type="transmembrane region" description="Helical" evidence="1">
    <location>
        <begin position="42"/>
        <end position="64"/>
    </location>
</feature>
<feature type="transmembrane region" description="Helical" evidence="1">
    <location>
        <begin position="201"/>
        <end position="223"/>
    </location>
</feature>
<keyword evidence="3" id="KW-1185">Reference proteome</keyword>
<organism evidence="2 3">
    <name type="scientific">Williamsia marianensis</name>
    <dbReference type="NCBI Taxonomy" id="85044"/>
    <lineage>
        <taxon>Bacteria</taxon>
        <taxon>Bacillati</taxon>
        <taxon>Actinomycetota</taxon>
        <taxon>Actinomycetes</taxon>
        <taxon>Mycobacteriales</taxon>
        <taxon>Nocardiaceae</taxon>
        <taxon>Williamsia</taxon>
    </lineage>
</organism>
<keyword evidence="1" id="KW-0812">Transmembrane</keyword>
<feature type="transmembrane region" description="Helical" evidence="1">
    <location>
        <begin position="76"/>
        <end position="97"/>
    </location>
</feature>
<dbReference type="PANTHER" id="PTHR40078:SF1">
    <property type="entry name" value="INTEGRAL MEMBRANE PROTEIN"/>
    <property type="match status" value="1"/>
</dbReference>
<dbReference type="InterPro" id="IPR038750">
    <property type="entry name" value="YczE/YyaS-like"/>
</dbReference>
<gene>
    <name evidence="2" type="ORF">R4198_16280</name>
</gene>
<evidence type="ECO:0008006" key="4">
    <source>
        <dbReference type="Google" id="ProtNLM"/>
    </source>
</evidence>